<dbReference type="EMBL" id="CATQJA010002653">
    <property type="protein sequence ID" value="CAJ0578190.1"/>
    <property type="molecule type" value="Genomic_DNA"/>
</dbReference>
<dbReference type="PANTHER" id="PTHR24388">
    <property type="entry name" value="ZINC FINGER PROTEIN"/>
    <property type="match status" value="1"/>
</dbReference>
<dbReference type="AlphaFoldDB" id="A0AA36CZG6"/>
<dbReference type="GO" id="GO:0000981">
    <property type="term" value="F:DNA-binding transcription factor activity, RNA polymerase II-specific"/>
    <property type="evidence" value="ECO:0007669"/>
    <property type="project" value="TreeGrafter"/>
</dbReference>
<dbReference type="Pfam" id="PF00096">
    <property type="entry name" value="zf-C2H2"/>
    <property type="match status" value="1"/>
</dbReference>
<dbReference type="GO" id="GO:0008270">
    <property type="term" value="F:zinc ion binding"/>
    <property type="evidence" value="ECO:0007669"/>
    <property type="project" value="UniProtKB-KW"/>
</dbReference>
<dbReference type="GO" id="GO:0005634">
    <property type="term" value="C:nucleus"/>
    <property type="evidence" value="ECO:0007669"/>
    <property type="project" value="UniProtKB-SubCell"/>
</dbReference>
<dbReference type="Gene3D" id="3.30.160.60">
    <property type="entry name" value="Classic Zinc Finger"/>
    <property type="match status" value="3"/>
</dbReference>
<evidence type="ECO:0000256" key="8">
    <source>
        <dbReference type="SAM" id="MobiDB-lite"/>
    </source>
</evidence>
<proteinExistence type="predicted"/>
<dbReference type="FunFam" id="3.30.160.60:FF:002343">
    <property type="entry name" value="Zinc finger protein 33A"/>
    <property type="match status" value="1"/>
</dbReference>
<dbReference type="InterPro" id="IPR050527">
    <property type="entry name" value="Snail/Krueppel_Znf"/>
</dbReference>
<dbReference type="InterPro" id="IPR013087">
    <property type="entry name" value="Znf_C2H2_type"/>
</dbReference>
<evidence type="ECO:0000256" key="6">
    <source>
        <dbReference type="ARBA" id="ARBA00023242"/>
    </source>
</evidence>
<keyword evidence="4 7" id="KW-0863">Zinc-finger</keyword>
<feature type="region of interest" description="Disordered" evidence="8">
    <location>
        <begin position="183"/>
        <end position="211"/>
    </location>
</feature>
<keyword evidence="5" id="KW-0862">Zinc</keyword>
<dbReference type="PROSITE" id="PS00028">
    <property type="entry name" value="ZINC_FINGER_C2H2_1"/>
    <property type="match status" value="1"/>
</dbReference>
<keyword evidence="11" id="KW-1185">Reference proteome</keyword>
<evidence type="ECO:0000256" key="7">
    <source>
        <dbReference type="PROSITE-ProRule" id="PRU00042"/>
    </source>
</evidence>
<comment type="subcellular location">
    <subcellularLocation>
        <location evidence="1">Nucleus</location>
    </subcellularLocation>
</comment>
<reference evidence="10" key="1">
    <citation type="submission" date="2023-06" db="EMBL/GenBank/DDBJ databases">
        <authorList>
            <person name="Delattre M."/>
        </authorList>
    </citation>
    <scope>NUCLEOTIDE SEQUENCE</scope>
    <source>
        <strain evidence="10">AF72</strain>
    </source>
</reference>
<evidence type="ECO:0000313" key="10">
    <source>
        <dbReference type="EMBL" id="CAJ0578190.1"/>
    </source>
</evidence>
<evidence type="ECO:0000256" key="1">
    <source>
        <dbReference type="ARBA" id="ARBA00004123"/>
    </source>
</evidence>
<evidence type="ECO:0000256" key="3">
    <source>
        <dbReference type="ARBA" id="ARBA00022737"/>
    </source>
</evidence>
<dbReference type="GO" id="GO:0000978">
    <property type="term" value="F:RNA polymerase II cis-regulatory region sequence-specific DNA binding"/>
    <property type="evidence" value="ECO:0007669"/>
    <property type="project" value="TreeGrafter"/>
</dbReference>
<dbReference type="Proteomes" id="UP001177023">
    <property type="component" value="Unassembled WGS sequence"/>
</dbReference>
<feature type="non-terminal residue" evidence="10">
    <location>
        <position position="1"/>
    </location>
</feature>
<evidence type="ECO:0000256" key="4">
    <source>
        <dbReference type="ARBA" id="ARBA00022771"/>
    </source>
</evidence>
<dbReference type="SMART" id="SM00355">
    <property type="entry name" value="ZnF_C2H2"/>
    <property type="match status" value="4"/>
</dbReference>
<gene>
    <name evidence="10" type="ORF">MSPICULIGERA_LOCUS16451</name>
</gene>
<protein>
    <recommendedName>
        <fullName evidence="9">C2H2-type domain-containing protein</fullName>
    </recommendedName>
</protein>
<evidence type="ECO:0000313" key="11">
    <source>
        <dbReference type="Proteomes" id="UP001177023"/>
    </source>
</evidence>
<dbReference type="PROSITE" id="PS50157">
    <property type="entry name" value="ZINC_FINGER_C2H2_2"/>
    <property type="match status" value="2"/>
</dbReference>
<name>A0AA36CZG6_9BILA</name>
<organism evidence="10 11">
    <name type="scientific">Mesorhabditis spiculigera</name>
    <dbReference type="NCBI Taxonomy" id="96644"/>
    <lineage>
        <taxon>Eukaryota</taxon>
        <taxon>Metazoa</taxon>
        <taxon>Ecdysozoa</taxon>
        <taxon>Nematoda</taxon>
        <taxon>Chromadorea</taxon>
        <taxon>Rhabditida</taxon>
        <taxon>Rhabditina</taxon>
        <taxon>Rhabditomorpha</taxon>
        <taxon>Rhabditoidea</taxon>
        <taxon>Rhabditidae</taxon>
        <taxon>Mesorhabditinae</taxon>
        <taxon>Mesorhabditis</taxon>
    </lineage>
</organism>
<evidence type="ECO:0000259" key="9">
    <source>
        <dbReference type="PROSITE" id="PS50157"/>
    </source>
</evidence>
<comment type="caution">
    <text evidence="10">The sequence shown here is derived from an EMBL/GenBank/DDBJ whole genome shotgun (WGS) entry which is preliminary data.</text>
</comment>
<sequence>MMEQSTSVRPGPMSLLRICLPDALFHNRIVAVELELRASLPSNAVVPLSQTSLRLSSPDDADVFFVAELADDMKRRIRQMFDSPLIRPLRIECRQGGPEFLYVVDEIGHFSIPLAVPTLAEQVLRIREMLETEKRKSAGLSHELYRVQERLADENGQRIRAENLCQTRDEEILFLRGLLRDHTQSHTDRHPGNPLDCSRPEDGKEAPLGAPNCSSGQQLCLGIDTSGPALPPATSDVLPSFNPLDGGQSDKQILIGIAQRIICSLCPENVQLPDQQQMEKHFLQNHVDQHNKSCRACPSEEQLPDLSQHIRQHSNKIYSCTRCGKRGQRHLIKAHLRTHTGEKPFTCETCSRSFADASTLRRHRMIHTGEKKHECPICGRSIARKDNVKMCRMEKYVPLIRHLVTEMSSLAERTRALRRRVDVLAR</sequence>
<dbReference type="SUPFAM" id="SSF57667">
    <property type="entry name" value="beta-beta-alpha zinc fingers"/>
    <property type="match status" value="1"/>
</dbReference>
<evidence type="ECO:0000256" key="5">
    <source>
        <dbReference type="ARBA" id="ARBA00022833"/>
    </source>
</evidence>
<feature type="domain" description="C2H2-type" evidence="9">
    <location>
        <begin position="345"/>
        <end position="372"/>
    </location>
</feature>
<keyword evidence="3" id="KW-0677">Repeat</keyword>
<evidence type="ECO:0000256" key="2">
    <source>
        <dbReference type="ARBA" id="ARBA00022723"/>
    </source>
</evidence>
<feature type="domain" description="C2H2-type" evidence="9">
    <location>
        <begin position="318"/>
        <end position="344"/>
    </location>
</feature>
<keyword evidence="2" id="KW-0479">Metal-binding</keyword>
<accession>A0AA36CZG6</accession>
<dbReference type="PANTHER" id="PTHR24388:SF54">
    <property type="entry name" value="PROTEIN ESCARGOT"/>
    <property type="match status" value="1"/>
</dbReference>
<keyword evidence="6" id="KW-0539">Nucleus</keyword>
<dbReference type="InterPro" id="IPR036236">
    <property type="entry name" value="Znf_C2H2_sf"/>
</dbReference>